<organism evidence="1 2">
    <name type="scientific">Coemansia pectinata</name>
    <dbReference type="NCBI Taxonomy" id="1052879"/>
    <lineage>
        <taxon>Eukaryota</taxon>
        <taxon>Fungi</taxon>
        <taxon>Fungi incertae sedis</taxon>
        <taxon>Zoopagomycota</taxon>
        <taxon>Kickxellomycotina</taxon>
        <taxon>Kickxellomycetes</taxon>
        <taxon>Kickxellales</taxon>
        <taxon>Kickxellaceae</taxon>
        <taxon>Coemansia</taxon>
    </lineage>
</organism>
<dbReference type="AlphaFoldDB" id="A0A9W8LBZ2"/>
<evidence type="ECO:0000313" key="1">
    <source>
        <dbReference type="EMBL" id="KAJ2754038.1"/>
    </source>
</evidence>
<name>A0A9W8LBZ2_9FUNG</name>
<keyword evidence="2" id="KW-1185">Reference proteome</keyword>
<dbReference type="OrthoDB" id="5511366at2759"/>
<gene>
    <name evidence="1" type="ORF">GGI19_002707</name>
</gene>
<sequence length="118" mass="13908">MAVEYNIVDVYFCLESTVVMDIFRSRDKLDIKDITDFYKTNDRPFHEVGEYELHEWKSDRTRVINDESLELESGARIIFAAKEYAIGDFSQQTINNTKPRDIYESSGGTFHSIMNYFR</sequence>
<evidence type="ECO:0000313" key="2">
    <source>
        <dbReference type="Proteomes" id="UP001140011"/>
    </source>
</evidence>
<dbReference type="EMBL" id="JANBUH010000144">
    <property type="protein sequence ID" value="KAJ2754038.1"/>
    <property type="molecule type" value="Genomic_DNA"/>
</dbReference>
<proteinExistence type="predicted"/>
<protein>
    <submittedName>
        <fullName evidence="1">Uncharacterized protein</fullName>
    </submittedName>
</protein>
<dbReference type="Proteomes" id="UP001140011">
    <property type="component" value="Unassembled WGS sequence"/>
</dbReference>
<accession>A0A9W8LBZ2</accession>
<reference evidence="1" key="1">
    <citation type="submission" date="2022-07" db="EMBL/GenBank/DDBJ databases">
        <title>Phylogenomic reconstructions and comparative analyses of Kickxellomycotina fungi.</title>
        <authorList>
            <person name="Reynolds N.K."/>
            <person name="Stajich J.E."/>
            <person name="Barry K."/>
            <person name="Grigoriev I.V."/>
            <person name="Crous P."/>
            <person name="Smith M.E."/>
        </authorList>
    </citation>
    <scope>NUCLEOTIDE SEQUENCE</scope>
    <source>
        <strain evidence="1">BCRC 34297</strain>
    </source>
</reference>
<comment type="caution">
    <text evidence="1">The sequence shown here is derived from an EMBL/GenBank/DDBJ whole genome shotgun (WGS) entry which is preliminary data.</text>
</comment>